<dbReference type="Proteomes" id="UP000221080">
    <property type="component" value="Chromosome 3"/>
</dbReference>
<reference evidence="15" key="2">
    <citation type="submission" date="2025-08" db="UniProtKB">
        <authorList>
            <consortium name="RefSeq"/>
        </authorList>
    </citation>
    <scope>IDENTIFICATION</scope>
    <source>
        <tissue evidence="15">Blood</tissue>
    </source>
</reference>
<dbReference type="GeneID" id="108263085"/>
<feature type="compositionally biased region" description="Basic and acidic residues" evidence="12">
    <location>
        <begin position="239"/>
        <end position="264"/>
    </location>
</feature>
<evidence type="ECO:0000256" key="11">
    <source>
        <dbReference type="RuleBase" id="RU000682"/>
    </source>
</evidence>
<reference evidence="14" key="1">
    <citation type="journal article" date="2016" name="Nat. Commun.">
        <title>The channel catfish genome sequence provides insights into the evolution of scale formation in teleosts.</title>
        <authorList>
            <person name="Liu Z."/>
            <person name="Liu S."/>
            <person name="Yao J."/>
            <person name="Bao L."/>
            <person name="Zhang J."/>
            <person name="Li Y."/>
            <person name="Jiang C."/>
            <person name="Sun L."/>
            <person name="Wang R."/>
            <person name="Zhang Y."/>
            <person name="Zhou T."/>
            <person name="Zeng Q."/>
            <person name="Fu Q."/>
            <person name="Gao S."/>
            <person name="Li N."/>
            <person name="Koren S."/>
            <person name="Jiang Y."/>
            <person name="Zimin A."/>
            <person name="Xu P."/>
            <person name="Phillippy A.M."/>
            <person name="Geng X."/>
            <person name="Song L."/>
            <person name="Sun F."/>
            <person name="Li C."/>
            <person name="Wang X."/>
            <person name="Chen A."/>
            <person name="Jin Y."/>
            <person name="Yuan Z."/>
            <person name="Yang Y."/>
            <person name="Tan S."/>
            <person name="Peatman E."/>
            <person name="Lu J."/>
            <person name="Qin Z."/>
            <person name="Dunham R."/>
            <person name="Li Z."/>
            <person name="Sonstegard T."/>
            <person name="Feng J."/>
            <person name="Danzmann R.G."/>
            <person name="Schroeder S."/>
            <person name="Scheffler B."/>
            <person name="Duke M.V."/>
            <person name="Ballard L."/>
            <person name="Kucuktas H."/>
            <person name="Kaltenboeck L."/>
            <person name="Liu H."/>
            <person name="Armbruster J."/>
            <person name="Xie Y."/>
            <person name="Kirby M.L."/>
            <person name="Tian Y."/>
            <person name="Flanagan M.E."/>
            <person name="Mu W."/>
            <person name="Waldbieser G.C."/>
        </authorList>
    </citation>
    <scope>NUCLEOTIDE SEQUENCE [LARGE SCALE GENOMIC DNA]</scope>
    <source>
        <strain evidence="14">SDA103</strain>
    </source>
</reference>
<dbReference type="Gene3D" id="1.10.10.60">
    <property type="entry name" value="Homeodomain-like"/>
    <property type="match status" value="1"/>
</dbReference>
<dbReference type="SMART" id="SM00389">
    <property type="entry name" value="HOX"/>
    <property type="match status" value="1"/>
</dbReference>
<dbReference type="FunFam" id="1.10.10.60:FF:000085">
    <property type="entry name" value="SIX homeobox 5"/>
    <property type="match status" value="1"/>
</dbReference>
<dbReference type="RefSeq" id="XP_017319018.1">
    <property type="nucleotide sequence ID" value="XM_017463529.3"/>
</dbReference>
<dbReference type="GO" id="GO:0000978">
    <property type="term" value="F:RNA polymerase II cis-regulatory region sequence-specific DNA binding"/>
    <property type="evidence" value="ECO:0007669"/>
    <property type="project" value="TreeGrafter"/>
</dbReference>
<keyword evidence="7 10" id="KW-0371">Homeobox</keyword>
<dbReference type="GO" id="GO:0005634">
    <property type="term" value="C:nucleus"/>
    <property type="evidence" value="ECO:0007669"/>
    <property type="project" value="UniProtKB-SubCell"/>
</dbReference>
<evidence type="ECO:0000313" key="15">
    <source>
        <dbReference type="RefSeq" id="XP_017319018.1"/>
    </source>
</evidence>
<feature type="region of interest" description="Disordered" evidence="12">
    <location>
        <begin position="322"/>
        <end position="376"/>
    </location>
</feature>
<evidence type="ECO:0000256" key="3">
    <source>
        <dbReference type="ARBA" id="ARBA00008161"/>
    </source>
</evidence>
<evidence type="ECO:0000256" key="10">
    <source>
        <dbReference type="PROSITE-ProRule" id="PRU00108"/>
    </source>
</evidence>
<feature type="compositionally biased region" description="Basic and acidic residues" evidence="12">
    <location>
        <begin position="332"/>
        <end position="348"/>
    </location>
</feature>
<feature type="compositionally biased region" description="Basic and acidic residues" evidence="12">
    <location>
        <begin position="358"/>
        <end position="367"/>
    </location>
</feature>
<dbReference type="GO" id="GO:0005667">
    <property type="term" value="C:transcription regulator complex"/>
    <property type="evidence" value="ECO:0007669"/>
    <property type="project" value="TreeGrafter"/>
</dbReference>
<dbReference type="OrthoDB" id="3501850at2759"/>
<evidence type="ECO:0000259" key="13">
    <source>
        <dbReference type="PROSITE" id="PS50071"/>
    </source>
</evidence>
<dbReference type="Pfam" id="PF00046">
    <property type="entry name" value="Homeodomain"/>
    <property type="match status" value="1"/>
</dbReference>
<feature type="region of interest" description="Disordered" evidence="12">
    <location>
        <begin position="231"/>
        <end position="291"/>
    </location>
</feature>
<comment type="similarity">
    <text evidence="3">Belongs to the SIX/Sine oculis homeobox family.</text>
</comment>
<evidence type="ECO:0000256" key="1">
    <source>
        <dbReference type="ARBA" id="ARBA00004123"/>
    </source>
</evidence>
<dbReference type="InterPro" id="IPR001356">
    <property type="entry name" value="HD"/>
</dbReference>
<dbReference type="PROSITE" id="PS00027">
    <property type="entry name" value="HOMEOBOX_1"/>
    <property type="match status" value="1"/>
</dbReference>
<proteinExistence type="inferred from homology"/>
<evidence type="ECO:0000256" key="6">
    <source>
        <dbReference type="ARBA" id="ARBA00023125"/>
    </source>
</evidence>
<feature type="compositionally biased region" description="Low complexity" evidence="12">
    <location>
        <begin position="41"/>
        <end position="63"/>
    </location>
</feature>
<dbReference type="InterPro" id="IPR009057">
    <property type="entry name" value="Homeodomain-like_sf"/>
</dbReference>
<sequence>MSSCGLNVSQTPEVRAPPRDVKEDDEDSEYFARTLAATDFSPPSSSSSSTSSSSSSSSSPSSSSPSPLCFSAEQVACVCEALQQAGRVDRLARFLSTLGGGPHGGGESVLRARALVAFHQARYSELYGILQGHSFSPACHAALQELWYKAHYTETEKARGRPLGAVDKYRVRRKFPLPRTIWDGEETVYCFKARSRNALRDAYARNRYPSPADKRNLAKVTGLSLTQVSNWFKNRRQRDRNPSKSESDGNHSTEDESSKGREDLSPCPLSGSADRMASHVSPPSRASGLHPTEDDVNFLYNGAFLPSSSRFLSSTGSLAFGVPGLTLQPPEYRPETDGDGAREKRMDGSEAMGSSDGDGAREKRMDGSDGGDDGVLVNSFFRGAEAEVNSGASGTEYDHAAKVQLTSYVPEDEATAEGGSEESSLMRDSLTLPHLQLPSSSSPAAPTQVLVSVSSLAVEQEQGSLARLQPSTVLFNLGDSSALGPVKQERERDVDFSSVQNSHLRFTHTLLHPPHGQAELTDFRGHDPQMTSDLSEDFLCSATDV</sequence>
<keyword evidence="9 10" id="KW-0539">Nucleus</keyword>
<keyword evidence="14" id="KW-1185">Reference proteome</keyword>
<protein>
    <submittedName>
        <fullName evidence="15">Homeobox protein SIX4 isoform X1</fullName>
    </submittedName>
</protein>
<accession>A0A2D0QKM2</accession>
<dbReference type="Pfam" id="PF16878">
    <property type="entry name" value="SIX1_SD"/>
    <property type="match status" value="1"/>
</dbReference>
<dbReference type="GO" id="GO:0005737">
    <property type="term" value="C:cytoplasm"/>
    <property type="evidence" value="ECO:0007669"/>
    <property type="project" value="UniProtKB-SubCell"/>
</dbReference>
<keyword evidence="5" id="KW-0805">Transcription regulation</keyword>
<evidence type="ECO:0000256" key="7">
    <source>
        <dbReference type="ARBA" id="ARBA00023155"/>
    </source>
</evidence>
<feature type="region of interest" description="Disordered" evidence="12">
    <location>
        <begin position="1"/>
        <end position="63"/>
    </location>
</feature>
<dbReference type="GO" id="GO:0000981">
    <property type="term" value="F:DNA-binding transcription factor activity, RNA polymerase II-specific"/>
    <property type="evidence" value="ECO:0007669"/>
    <property type="project" value="InterPro"/>
</dbReference>
<dbReference type="PROSITE" id="PS50071">
    <property type="entry name" value="HOMEOBOX_2"/>
    <property type="match status" value="1"/>
</dbReference>
<keyword evidence="4" id="KW-0217">Developmental protein</keyword>
<feature type="compositionally biased region" description="Polar residues" evidence="12">
    <location>
        <begin position="1"/>
        <end position="12"/>
    </location>
</feature>
<name>A0A2D0QKM2_ICTPU</name>
<keyword evidence="8" id="KW-0804">Transcription</keyword>
<dbReference type="AlphaFoldDB" id="A0A2D0QKM2"/>
<keyword evidence="6 10" id="KW-0238">DNA-binding</keyword>
<feature type="domain" description="Homeobox" evidence="13">
    <location>
        <begin position="191"/>
        <end position="242"/>
    </location>
</feature>
<dbReference type="SUPFAM" id="SSF46689">
    <property type="entry name" value="Homeodomain-like"/>
    <property type="match status" value="1"/>
</dbReference>
<evidence type="ECO:0000256" key="8">
    <source>
        <dbReference type="ARBA" id="ARBA00023163"/>
    </source>
</evidence>
<evidence type="ECO:0000256" key="4">
    <source>
        <dbReference type="ARBA" id="ARBA00022473"/>
    </source>
</evidence>
<organism evidence="14 15">
    <name type="scientific">Ictalurus punctatus</name>
    <name type="common">Channel catfish</name>
    <name type="synonym">Silurus punctatus</name>
    <dbReference type="NCBI Taxonomy" id="7998"/>
    <lineage>
        <taxon>Eukaryota</taxon>
        <taxon>Metazoa</taxon>
        <taxon>Chordata</taxon>
        <taxon>Craniata</taxon>
        <taxon>Vertebrata</taxon>
        <taxon>Euteleostomi</taxon>
        <taxon>Actinopterygii</taxon>
        <taxon>Neopterygii</taxon>
        <taxon>Teleostei</taxon>
        <taxon>Ostariophysi</taxon>
        <taxon>Siluriformes</taxon>
        <taxon>Ictaluridae</taxon>
        <taxon>Ictalurus</taxon>
    </lineage>
</organism>
<dbReference type="CDD" id="cd00086">
    <property type="entry name" value="homeodomain"/>
    <property type="match status" value="1"/>
</dbReference>
<evidence type="ECO:0000256" key="12">
    <source>
        <dbReference type="SAM" id="MobiDB-lite"/>
    </source>
</evidence>
<dbReference type="PANTHER" id="PTHR10390">
    <property type="entry name" value="HOMEOBOX PROTEIN SIX"/>
    <property type="match status" value="1"/>
</dbReference>
<evidence type="ECO:0000256" key="5">
    <source>
        <dbReference type="ARBA" id="ARBA00023015"/>
    </source>
</evidence>
<dbReference type="KEGG" id="ipu:108263085"/>
<dbReference type="PANTHER" id="PTHR10390:SF44">
    <property type="entry name" value="SIX HOMEOBOX 4"/>
    <property type="match status" value="1"/>
</dbReference>
<evidence type="ECO:0000256" key="2">
    <source>
        <dbReference type="ARBA" id="ARBA00004496"/>
    </source>
</evidence>
<evidence type="ECO:0000256" key="9">
    <source>
        <dbReference type="ARBA" id="ARBA00023242"/>
    </source>
</evidence>
<feature type="DNA-binding region" description="Homeobox" evidence="10">
    <location>
        <begin position="193"/>
        <end position="243"/>
    </location>
</feature>
<evidence type="ECO:0000313" key="14">
    <source>
        <dbReference type="Proteomes" id="UP000221080"/>
    </source>
</evidence>
<comment type="subcellular location">
    <subcellularLocation>
        <location evidence="2">Cytoplasm</location>
    </subcellularLocation>
    <subcellularLocation>
        <location evidence="1 10 11">Nucleus</location>
    </subcellularLocation>
</comment>
<dbReference type="InterPro" id="IPR017970">
    <property type="entry name" value="Homeobox_CS"/>
</dbReference>
<dbReference type="InterPro" id="IPR031701">
    <property type="entry name" value="SIX1_SD"/>
</dbReference>
<gene>
    <name evidence="15" type="primary">LOC108263085</name>
</gene>